<sequence>MLQANLPNGLPGVRARAMTLVDVPAVHTLESQLFPADAWPLDMFLAEIVHPTRGYIVLETVQEGRNEAEIIGYAGLMSIAETADVQTIAIDPRHEGKGYGRALLDFLAREAAVRGAEQILLEVRADNARAQDLYQRNGYQQIHVRRGYYNDGVDALIMRKELLAPASTPNDDATSKTPEPTIESEAHHD</sequence>
<dbReference type="CDD" id="cd04301">
    <property type="entry name" value="NAT_SF"/>
    <property type="match status" value="1"/>
</dbReference>
<evidence type="ECO:0000256" key="1">
    <source>
        <dbReference type="ARBA" id="ARBA00005395"/>
    </source>
</evidence>
<dbReference type="PANTHER" id="PTHR43420">
    <property type="entry name" value="ACETYLTRANSFERASE"/>
    <property type="match status" value="1"/>
</dbReference>
<dbReference type="PANTHER" id="PTHR43420:SF44">
    <property type="entry name" value="ACETYLTRANSFERASE YPEA"/>
    <property type="match status" value="1"/>
</dbReference>
<evidence type="ECO:0000259" key="6">
    <source>
        <dbReference type="PROSITE" id="PS51186"/>
    </source>
</evidence>
<protein>
    <submittedName>
        <fullName evidence="7">GNAT family N-acetyltransferase</fullName>
    </submittedName>
</protein>
<organism evidence="7 8">
    <name type="scientific">Rothia endophytica</name>
    <dbReference type="NCBI Taxonomy" id="1324766"/>
    <lineage>
        <taxon>Bacteria</taxon>
        <taxon>Bacillati</taxon>
        <taxon>Actinomycetota</taxon>
        <taxon>Actinomycetes</taxon>
        <taxon>Micrococcales</taxon>
        <taxon>Micrococcaceae</taxon>
        <taxon>Rothia</taxon>
    </lineage>
</organism>
<evidence type="ECO:0000313" key="8">
    <source>
        <dbReference type="Proteomes" id="UP001500187"/>
    </source>
</evidence>
<keyword evidence="2" id="KW-0963">Cytoplasm</keyword>
<dbReference type="RefSeq" id="WP_425570003.1">
    <property type="nucleotide sequence ID" value="NZ_BAABKP010000001.1"/>
</dbReference>
<evidence type="ECO:0000256" key="3">
    <source>
        <dbReference type="ARBA" id="ARBA00022679"/>
    </source>
</evidence>
<accession>A0ABP9B5F9</accession>
<comment type="similarity">
    <text evidence="1">Belongs to the acetyltransferase family. RimI subfamily.</text>
</comment>
<gene>
    <name evidence="7" type="ORF">GCM10023352_05300</name>
</gene>
<dbReference type="InterPro" id="IPR016181">
    <property type="entry name" value="Acyl_CoA_acyltransferase"/>
</dbReference>
<evidence type="ECO:0000256" key="5">
    <source>
        <dbReference type="SAM" id="MobiDB-lite"/>
    </source>
</evidence>
<dbReference type="PROSITE" id="PS51186">
    <property type="entry name" value="GNAT"/>
    <property type="match status" value="1"/>
</dbReference>
<name>A0ABP9B5F9_9MICC</name>
<dbReference type="EMBL" id="BAABKP010000001">
    <property type="protein sequence ID" value="GAA4790241.1"/>
    <property type="molecule type" value="Genomic_DNA"/>
</dbReference>
<keyword evidence="4" id="KW-0012">Acyltransferase</keyword>
<evidence type="ECO:0000313" key="7">
    <source>
        <dbReference type="EMBL" id="GAA4790241.1"/>
    </source>
</evidence>
<keyword evidence="8" id="KW-1185">Reference proteome</keyword>
<evidence type="ECO:0000256" key="4">
    <source>
        <dbReference type="ARBA" id="ARBA00023315"/>
    </source>
</evidence>
<feature type="domain" description="N-acetyltransferase" evidence="6">
    <location>
        <begin position="13"/>
        <end position="163"/>
    </location>
</feature>
<reference evidence="8" key="1">
    <citation type="journal article" date="2019" name="Int. J. Syst. Evol. Microbiol.">
        <title>The Global Catalogue of Microorganisms (GCM) 10K type strain sequencing project: providing services to taxonomists for standard genome sequencing and annotation.</title>
        <authorList>
            <consortium name="The Broad Institute Genomics Platform"/>
            <consortium name="The Broad Institute Genome Sequencing Center for Infectious Disease"/>
            <person name="Wu L."/>
            <person name="Ma J."/>
        </authorList>
    </citation>
    <scope>NUCLEOTIDE SEQUENCE [LARGE SCALE GENOMIC DNA]</scope>
    <source>
        <strain evidence="8">JCM 18541</strain>
    </source>
</reference>
<dbReference type="Proteomes" id="UP001500187">
    <property type="component" value="Unassembled WGS sequence"/>
</dbReference>
<dbReference type="Gene3D" id="3.40.630.30">
    <property type="match status" value="1"/>
</dbReference>
<dbReference type="Pfam" id="PF00583">
    <property type="entry name" value="Acetyltransf_1"/>
    <property type="match status" value="1"/>
</dbReference>
<dbReference type="SUPFAM" id="SSF55729">
    <property type="entry name" value="Acyl-CoA N-acyltransferases (Nat)"/>
    <property type="match status" value="1"/>
</dbReference>
<dbReference type="InterPro" id="IPR050680">
    <property type="entry name" value="YpeA/RimI_acetyltransf"/>
</dbReference>
<proteinExistence type="inferred from homology"/>
<dbReference type="NCBIfam" id="TIGR01575">
    <property type="entry name" value="rimI"/>
    <property type="match status" value="1"/>
</dbReference>
<dbReference type="InterPro" id="IPR006464">
    <property type="entry name" value="AcTrfase_RimI/Ard1"/>
</dbReference>
<keyword evidence="3" id="KW-0808">Transferase</keyword>
<feature type="compositionally biased region" description="Polar residues" evidence="5">
    <location>
        <begin position="167"/>
        <end position="178"/>
    </location>
</feature>
<dbReference type="InterPro" id="IPR000182">
    <property type="entry name" value="GNAT_dom"/>
</dbReference>
<evidence type="ECO:0000256" key="2">
    <source>
        <dbReference type="ARBA" id="ARBA00022490"/>
    </source>
</evidence>
<comment type="caution">
    <text evidence="7">The sequence shown here is derived from an EMBL/GenBank/DDBJ whole genome shotgun (WGS) entry which is preliminary data.</text>
</comment>
<feature type="region of interest" description="Disordered" evidence="5">
    <location>
        <begin position="166"/>
        <end position="189"/>
    </location>
</feature>